<dbReference type="InterPro" id="IPR026891">
    <property type="entry name" value="Fn3-like"/>
</dbReference>
<dbReference type="InterPro" id="IPR036881">
    <property type="entry name" value="Glyco_hydro_3_C_sf"/>
</dbReference>
<protein>
    <recommendedName>
        <fullName evidence="13">Probable beta-glucosidase G</fullName>
        <ecNumber evidence="5">3.2.1.21</ecNumber>
    </recommendedName>
    <alternativeName>
        <fullName evidence="14">Beta-D-glucoside glucohydrolase G</fullName>
    </alternativeName>
    <alternativeName>
        <fullName evidence="15">Cellobiase G</fullName>
    </alternativeName>
    <alternativeName>
        <fullName evidence="16">Gentiobiase G</fullName>
    </alternativeName>
</protein>
<dbReference type="InterPro" id="IPR013783">
    <property type="entry name" value="Ig-like_fold"/>
</dbReference>
<dbReference type="InterPro" id="IPR017853">
    <property type="entry name" value="GH"/>
</dbReference>
<sequence length="738" mass="79531">PSCLYKQLKLIMHLPSLSSTALALLVAANAATLTQAKVNVLSWDVAYDKAKSLVDQMSLEQKVNITTGVGWMVGRCVGNTYPTTKPDFPALCLEDAPLGMRFADNVTSGVSGINAAASWDKEAILARGQYMGKEFYGKGVHIQLGPGMNFMRSAEGGRGWESGGEDPYLNGVTAAETIKGIQSEGVIATAKHYILNDQELNRNTGSSNADQRTLHEIYLWPYARSVEAGVGSIMCSYNRINSTYACEDDYTLNTVLKGELGFKGFVQSDWAATKSTAKAANAGLDMTMPGDITFQSGDSYFGPNLTLAVHNNEVKEERVTDMAMRIVASWYKVGQDKNFPKTSINAFVRDKADFVNVQADHKKLVRSMGAASNVLLKNSGVLPLSKNVKSVALIGSDIKNGAASRNDGTKCADHGCNDGHLAQGWGSGTADFPYLIDPLTGLTNALGKGVKIQSATDDWDLKKAAEAAKGADVAFVFSTADSGEEYIVVDGNVGDRNNLSLWNNGDNLIKAVADANKNTVVVLHTVGAVLMPWINHPNIKAVMIPGLAGQESGNSLADVVLGKVNPSGRLPYTIAKKNDDYNVHPDPADDVNYSEKLLVGYKWFDHANIEPLFPFGHGLSYTKFDYSGLKVKAKKKKDSVTVTASLSVKNSGKVDGAEVVQAYISFPENAGEPPKLLRGFEKINIKSGKKSNVNFEFTKTELSIWDTDAAKWVVPSGKFTLQIGASSRDIRQKASFTL</sequence>
<name>A0A8H7QSB2_9FUNG</name>
<comment type="caution">
    <text evidence="19">The sequence shown here is derived from an EMBL/GenBank/DDBJ whole genome shotgun (WGS) entry which is preliminary data.</text>
</comment>
<dbReference type="Gene3D" id="2.60.40.10">
    <property type="entry name" value="Immunoglobulins"/>
    <property type="match status" value="1"/>
</dbReference>
<evidence type="ECO:0000256" key="16">
    <source>
        <dbReference type="ARBA" id="ARBA00041808"/>
    </source>
</evidence>
<evidence type="ECO:0000256" key="7">
    <source>
        <dbReference type="ARBA" id="ARBA00022729"/>
    </source>
</evidence>
<evidence type="ECO:0000256" key="12">
    <source>
        <dbReference type="ARBA" id="ARBA00024983"/>
    </source>
</evidence>
<dbReference type="InterPro" id="IPR001764">
    <property type="entry name" value="Glyco_hydro_3_N"/>
</dbReference>
<dbReference type="EMBL" id="JAEPRC010000412">
    <property type="protein sequence ID" value="KAG2197894.1"/>
    <property type="molecule type" value="Genomic_DNA"/>
</dbReference>
<comment type="pathway">
    <text evidence="3">Glycan metabolism; cellulose degradation.</text>
</comment>
<dbReference type="FunFam" id="3.40.50.1700:FF:000003">
    <property type="entry name" value="Probable beta-glucosidase"/>
    <property type="match status" value="1"/>
</dbReference>
<dbReference type="AlphaFoldDB" id="A0A8H7QSB2"/>
<evidence type="ECO:0000256" key="15">
    <source>
        <dbReference type="ARBA" id="ARBA00041601"/>
    </source>
</evidence>
<comment type="function">
    <text evidence="12">Beta-glucosidases are one of a number of cellulolytic enzymes involved in the degradation of cellulosic biomass. Catalyzes the last step releasing glucose from the inhibitory cellobiose.</text>
</comment>
<evidence type="ECO:0000256" key="4">
    <source>
        <dbReference type="ARBA" id="ARBA00005336"/>
    </source>
</evidence>
<evidence type="ECO:0000256" key="9">
    <source>
        <dbReference type="ARBA" id="ARBA00023277"/>
    </source>
</evidence>
<keyword evidence="6" id="KW-0964">Secreted</keyword>
<feature type="signal peptide" evidence="17">
    <location>
        <begin position="1"/>
        <end position="36"/>
    </location>
</feature>
<feature type="non-terminal residue" evidence="19">
    <location>
        <position position="738"/>
    </location>
</feature>
<keyword evidence="7 17" id="KW-0732">Signal</keyword>
<evidence type="ECO:0000259" key="18">
    <source>
        <dbReference type="SMART" id="SM01217"/>
    </source>
</evidence>
<dbReference type="EC" id="3.2.1.21" evidence="5"/>
<accession>A0A8H7QSB2</accession>
<dbReference type="SMART" id="SM01217">
    <property type="entry name" value="Fn3_like"/>
    <property type="match status" value="1"/>
</dbReference>
<dbReference type="FunFam" id="2.60.40.10:FF:000495">
    <property type="entry name" value="Periplasmic beta-glucosidase"/>
    <property type="match status" value="1"/>
</dbReference>
<keyword evidence="20" id="KW-1185">Reference proteome</keyword>
<dbReference type="Proteomes" id="UP000650833">
    <property type="component" value="Unassembled WGS sequence"/>
</dbReference>
<evidence type="ECO:0000256" key="11">
    <source>
        <dbReference type="ARBA" id="ARBA00023326"/>
    </source>
</evidence>
<evidence type="ECO:0000256" key="1">
    <source>
        <dbReference type="ARBA" id="ARBA00000448"/>
    </source>
</evidence>
<dbReference type="InterPro" id="IPR036962">
    <property type="entry name" value="Glyco_hydro_3_N_sf"/>
</dbReference>
<evidence type="ECO:0000256" key="6">
    <source>
        <dbReference type="ARBA" id="ARBA00022525"/>
    </source>
</evidence>
<gene>
    <name evidence="19" type="ORF">INT46_002990</name>
</gene>
<dbReference type="SUPFAM" id="SSF52279">
    <property type="entry name" value="Beta-D-glucan exohydrolase, C-terminal domain"/>
    <property type="match status" value="1"/>
</dbReference>
<evidence type="ECO:0000256" key="17">
    <source>
        <dbReference type="SAM" id="SignalP"/>
    </source>
</evidence>
<organism evidence="19 20">
    <name type="scientific">Mucor plumbeus</name>
    <dbReference type="NCBI Taxonomy" id="97098"/>
    <lineage>
        <taxon>Eukaryota</taxon>
        <taxon>Fungi</taxon>
        <taxon>Fungi incertae sedis</taxon>
        <taxon>Mucoromycota</taxon>
        <taxon>Mucoromycotina</taxon>
        <taxon>Mucoromycetes</taxon>
        <taxon>Mucorales</taxon>
        <taxon>Mucorineae</taxon>
        <taxon>Mucoraceae</taxon>
        <taxon>Mucor</taxon>
    </lineage>
</organism>
<feature type="chain" id="PRO_5034938210" description="Probable beta-glucosidase G" evidence="17">
    <location>
        <begin position="37"/>
        <end position="738"/>
    </location>
</feature>
<dbReference type="InterPro" id="IPR050288">
    <property type="entry name" value="Cellulose_deg_GH3"/>
</dbReference>
<dbReference type="GO" id="GO:0008422">
    <property type="term" value="F:beta-glucosidase activity"/>
    <property type="evidence" value="ECO:0007669"/>
    <property type="project" value="UniProtKB-EC"/>
</dbReference>
<dbReference type="OrthoDB" id="416222at2759"/>
<evidence type="ECO:0000313" key="20">
    <source>
        <dbReference type="Proteomes" id="UP000650833"/>
    </source>
</evidence>
<evidence type="ECO:0000313" key="19">
    <source>
        <dbReference type="EMBL" id="KAG2197894.1"/>
    </source>
</evidence>
<keyword evidence="11" id="KW-0624">Polysaccharide degradation</keyword>
<dbReference type="GO" id="GO:0009251">
    <property type="term" value="P:glucan catabolic process"/>
    <property type="evidence" value="ECO:0007669"/>
    <property type="project" value="TreeGrafter"/>
</dbReference>
<reference evidence="19" key="1">
    <citation type="submission" date="2020-12" db="EMBL/GenBank/DDBJ databases">
        <title>Metabolic potential, ecology and presence of endohyphal bacteria is reflected in genomic diversity of Mucoromycotina.</title>
        <authorList>
            <person name="Muszewska A."/>
            <person name="Okrasinska A."/>
            <person name="Steczkiewicz K."/>
            <person name="Drgas O."/>
            <person name="Orlowska M."/>
            <person name="Perlinska-Lenart U."/>
            <person name="Aleksandrzak-Piekarczyk T."/>
            <person name="Szatraj K."/>
            <person name="Zielenkiewicz U."/>
            <person name="Pilsyk S."/>
            <person name="Malc E."/>
            <person name="Mieczkowski P."/>
            <person name="Kruszewska J.S."/>
            <person name="Biernat P."/>
            <person name="Pawlowska J."/>
        </authorList>
    </citation>
    <scope>NUCLEOTIDE SEQUENCE</scope>
    <source>
        <strain evidence="19">CBS 226.32</strain>
    </source>
</reference>
<dbReference type="SUPFAM" id="SSF51445">
    <property type="entry name" value="(Trans)glycosidases"/>
    <property type="match status" value="1"/>
</dbReference>
<dbReference type="Pfam" id="PF14310">
    <property type="entry name" value="Fn3-like"/>
    <property type="match status" value="1"/>
</dbReference>
<dbReference type="PANTHER" id="PTHR42715">
    <property type="entry name" value="BETA-GLUCOSIDASE"/>
    <property type="match status" value="1"/>
</dbReference>
<evidence type="ECO:0000256" key="5">
    <source>
        <dbReference type="ARBA" id="ARBA00012744"/>
    </source>
</evidence>
<evidence type="ECO:0000256" key="10">
    <source>
        <dbReference type="ARBA" id="ARBA00023295"/>
    </source>
</evidence>
<proteinExistence type="inferred from homology"/>
<dbReference type="FunFam" id="3.20.20.300:FF:000002">
    <property type="entry name" value="Probable beta-glucosidase"/>
    <property type="match status" value="1"/>
</dbReference>
<dbReference type="GO" id="GO:0005576">
    <property type="term" value="C:extracellular region"/>
    <property type="evidence" value="ECO:0007669"/>
    <property type="project" value="UniProtKB-SubCell"/>
</dbReference>
<dbReference type="Gene3D" id="3.20.20.300">
    <property type="entry name" value="Glycoside hydrolase, family 3, N-terminal domain"/>
    <property type="match status" value="1"/>
</dbReference>
<comment type="subcellular location">
    <subcellularLocation>
        <location evidence="2">Secreted</location>
    </subcellularLocation>
</comment>
<dbReference type="PRINTS" id="PR00133">
    <property type="entry name" value="GLHYDRLASE3"/>
</dbReference>
<evidence type="ECO:0000256" key="8">
    <source>
        <dbReference type="ARBA" id="ARBA00022801"/>
    </source>
</evidence>
<comment type="similarity">
    <text evidence="4">Belongs to the glycosyl hydrolase 3 family.</text>
</comment>
<comment type="catalytic activity">
    <reaction evidence="1">
        <text>Hydrolysis of terminal, non-reducing beta-D-glucosyl residues with release of beta-D-glucose.</text>
        <dbReference type="EC" id="3.2.1.21"/>
    </reaction>
</comment>
<dbReference type="Gene3D" id="3.40.50.1700">
    <property type="entry name" value="Glycoside hydrolase family 3 C-terminal domain"/>
    <property type="match status" value="1"/>
</dbReference>
<dbReference type="PANTHER" id="PTHR42715:SF12">
    <property type="entry name" value="BETA-GLUCOSIDASE G-RELATED"/>
    <property type="match status" value="1"/>
</dbReference>
<dbReference type="Pfam" id="PF01915">
    <property type="entry name" value="Glyco_hydro_3_C"/>
    <property type="match status" value="1"/>
</dbReference>
<evidence type="ECO:0000256" key="13">
    <source>
        <dbReference type="ARBA" id="ARBA00039579"/>
    </source>
</evidence>
<evidence type="ECO:0000256" key="14">
    <source>
        <dbReference type="ARBA" id="ARBA00041276"/>
    </source>
</evidence>
<keyword evidence="9" id="KW-0119">Carbohydrate metabolism</keyword>
<keyword evidence="10" id="KW-0326">Glycosidase</keyword>
<keyword evidence="8" id="KW-0378">Hydrolase</keyword>
<dbReference type="Pfam" id="PF00933">
    <property type="entry name" value="Glyco_hydro_3"/>
    <property type="match status" value="1"/>
</dbReference>
<evidence type="ECO:0000256" key="3">
    <source>
        <dbReference type="ARBA" id="ARBA00004987"/>
    </source>
</evidence>
<dbReference type="InterPro" id="IPR002772">
    <property type="entry name" value="Glyco_hydro_3_C"/>
</dbReference>
<evidence type="ECO:0000256" key="2">
    <source>
        <dbReference type="ARBA" id="ARBA00004613"/>
    </source>
</evidence>
<feature type="domain" description="Fibronectin type III-like" evidence="18">
    <location>
        <begin position="658"/>
        <end position="727"/>
    </location>
</feature>